<organism evidence="2 3">
    <name type="scientific">Blastomyces parvus</name>
    <dbReference type="NCBI Taxonomy" id="2060905"/>
    <lineage>
        <taxon>Eukaryota</taxon>
        <taxon>Fungi</taxon>
        <taxon>Dikarya</taxon>
        <taxon>Ascomycota</taxon>
        <taxon>Pezizomycotina</taxon>
        <taxon>Eurotiomycetes</taxon>
        <taxon>Eurotiomycetidae</taxon>
        <taxon>Onygenales</taxon>
        <taxon>Ajellomycetaceae</taxon>
        <taxon>Blastomyces</taxon>
    </lineage>
</organism>
<evidence type="ECO:0000256" key="1">
    <source>
        <dbReference type="SAM" id="MobiDB-lite"/>
    </source>
</evidence>
<keyword evidence="3" id="KW-1185">Reference proteome</keyword>
<feature type="region of interest" description="Disordered" evidence="1">
    <location>
        <begin position="19"/>
        <end position="44"/>
    </location>
</feature>
<reference evidence="2 3" key="1">
    <citation type="submission" date="2017-10" db="EMBL/GenBank/DDBJ databases">
        <title>Comparative genomics in systemic dimorphic fungi from Ajellomycetaceae.</title>
        <authorList>
            <person name="Munoz J.F."/>
            <person name="Mcewen J.G."/>
            <person name="Clay O.K."/>
            <person name="Cuomo C.A."/>
        </authorList>
    </citation>
    <scope>NUCLEOTIDE SEQUENCE [LARGE SCALE GENOMIC DNA]</scope>
    <source>
        <strain evidence="2 3">UAMH130</strain>
    </source>
</reference>
<protein>
    <submittedName>
        <fullName evidence="2">Uncharacterized protein</fullName>
    </submittedName>
</protein>
<comment type="caution">
    <text evidence="2">The sequence shown here is derived from an EMBL/GenBank/DDBJ whole genome shotgun (WGS) entry which is preliminary data.</text>
</comment>
<evidence type="ECO:0000313" key="3">
    <source>
        <dbReference type="Proteomes" id="UP000224080"/>
    </source>
</evidence>
<name>A0A2B7WF85_9EURO</name>
<accession>A0A2B7WF85</accession>
<gene>
    <name evidence="2" type="ORF">GX51_08296</name>
</gene>
<dbReference type="AlphaFoldDB" id="A0A2B7WF85"/>
<dbReference type="EMBL" id="PDNC01000253">
    <property type="protein sequence ID" value="PGG95254.1"/>
    <property type="molecule type" value="Genomic_DNA"/>
</dbReference>
<sequence length="311" mass="35849">MDPKIQELLAELERERAERERERAELDQERQWRQDAEAEARNERRRREEAEALAASSESSTLPLFLRACHELLVVIEIVTDPTRTTQGAVMRLTNRRVPSCIMLWDTFTEEQMKVWHKLDQHPHFLTEKLFLSLHQLDYVRQLISPISSEWDLRYYERETVENQVRAIIDRIYENDELKKAFGLRGSITFESHANLGLSTRVADLNPGDQQSFIESIIGTESSTGKRNGDEHIPALAIEYKAPHKLTRDEIMGGLAQDIHPSKEVIGKDSDDPDFCSKRLVAAVITQLFSYMVAKGVRYGYVCTGEAFIFL</sequence>
<dbReference type="OrthoDB" id="4199792at2759"/>
<proteinExistence type="predicted"/>
<dbReference type="STRING" id="2060905.A0A2B7WF85"/>
<evidence type="ECO:0000313" key="2">
    <source>
        <dbReference type="EMBL" id="PGG95254.1"/>
    </source>
</evidence>
<dbReference type="Proteomes" id="UP000224080">
    <property type="component" value="Unassembled WGS sequence"/>
</dbReference>